<protein>
    <submittedName>
        <fullName evidence="2">C-Maf-inducing protein-like</fullName>
    </submittedName>
</protein>
<dbReference type="EMBL" id="JAHLQT010021942">
    <property type="protein sequence ID" value="KAG7166918.1"/>
    <property type="molecule type" value="Genomic_DNA"/>
</dbReference>
<sequence length="224" mass="25495">MNMTYDHSVISGSLLQFGDVGLQLISEHLHKLQVLNLCETPVTDKGLEALAAIKSLRKLNLNSTSLSVQTFETLKETLPSLLELGRRRRDRDRKQQDSPGEEKNNTRRDFMCLPRFDGKVLSKKNCLVKAKSEEQSTVRRNLLVRARSEDQSTITRNILVRANSEEQNSSTKNVLVRANSEEQTAVTRNLLVRANSEGKRYKISNLLCERQRAVASQETVHYKD</sequence>
<dbReference type="InterPro" id="IPR032675">
    <property type="entry name" value="LRR_dom_sf"/>
</dbReference>
<dbReference type="AlphaFoldDB" id="A0A8J5K5G3"/>
<feature type="compositionally biased region" description="Basic and acidic residues" evidence="1">
    <location>
        <begin position="92"/>
        <end position="109"/>
    </location>
</feature>
<keyword evidence="3" id="KW-1185">Reference proteome</keyword>
<gene>
    <name evidence="2" type="primary">CMIP-L</name>
    <name evidence="2" type="ORF">Hamer_G021734</name>
</gene>
<dbReference type="Proteomes" id="UP000747542">
    <property type="component" value="Unassembled WGS sequence"/>
</dbReference>
<evidence type="ECO:0000256" key="1">
    <source>
        <dbReference type="SAM" id="MobiDB-lite"/>
    </source>
</evidence>
<accession>A0A8J5K5G3</accession>
<evidence type="ECO:0000313" key="2">
    <source>
        <dbReference type="EMBL" id="KAG7166918.1"/>
    </source>
</evidence>
<comment type="caution">
    <text evidence="2">The sequence shown here is derived from an EMBL/GenBank/DDBJ whole genome shotgun (WGS) entry which is preliminary data.</text>
</comment>
<evidence type="ECO:0000313" key="3">
    <source>
        <dbReference type="Proteomes" id="UP000747542"/>
    </source>
</evidence>
<feature type="region of interest" description="Disordered" evidence="1">
    <location>
        <begin position="83"/>
        <end position="109"/>
    </location>
</feature>
<organism evidence="2 3">
    <name type="scientific">Homarus americanus</name>
    <name type="common">American lobster</name>
    <dbReference type="NCBI Taxonomy" id="6706"/>
    <lineage>
        <taxon>Eukaryota</taxon>
        <taxon>Metazoa</taxon>
        <taxon>Ecdysozoa</taxon>
        <taxon>Arthropoda</taxon>
        <taxon>Crustacea</taxon>
        <taxon>Multicrustacea</taxon>
        <taxon>Malacostraca</taxon>
        <taxon>Eumalacostraca</taxon>
        <taxon>Eucarida</taxon>
        <taxon>Decapoda</taxon>
        <taxon>Pleocyemata</taxon>
        <taxon>Astacidea</taxon>
        <taxon>Nephropoidea</taxon>
        <taxon>Nephropidae</taxon>
        <taxon>Homarus</taxon>
    </lineage>
</organism>
<reference evidence="2" key="1">
    <citation type="journal article" date="2021" name="Sci. Adv.">
        <title>The American lobster genome reveals insights on longevity, neural, and immune adaptations.</title>
        <authorList>
            <person name="Polinski J.M."/>
            <person name="Zimin A.V."/>
            <person name="Clark K.F."/>
            <person name="Kohn A.B."/>
            <person name="Sadowski N."/>
            <person name="Timp W."/>
            <person name="Ptitsyn A."/>
            <person name="Khanna P."/>
            <person name="Romanova D.Y."/>
            <person name="Williams P."/>
            <person name="Greenwood S.J."/>
            <person name="Moroz L.L."/>
            <person name="Walt D.R."/>
            <person name="Bodnar A.G."/>
        </authorList>
    </citation>
    <scope>NUCLEOTIDE SEQUENCE</scope>
    <source>
        <strain evidence="2">GMGI-L3</strain>
    </source>
</reference>
<proteinExistence type="predicted"/>
<dbReference type="SUPFAM" id="SSF52047">
    <property type="entry name" value="RNI-like"/>
    <property type="match status" value="1"/>
</dbReference>
<dbReference type="Gene3D" id="3.80.10.10">
    <property type="entry name" value="Ribonuclease Inhibitor"/>
    <property type="match status" value="1"/>
</dbReference>
<name>A0A8J5K5G3_HOMAM</name>